<accession>A0A081BRN9</accession>
<sequence length="157" mass="17812">MQSKKTWHILRVVIFYMSAIIAFCGVNQTILAADLTVEVTDFEGNVIQLQHARAFIPTPTSCDSCPPKIVTLDGIKVMVDDAPQIILWENIVRIEKEHGDKDTLTLLLTDGKTQLVELFTELDQFLAGDRTQDEYNAIRIKEITKIEVIRGNKEEPR</sequence>
<keyword evidence="1" id="KW-0472">Membrane</keyword>
<evidence type="ECO:0000313" key="3">
    <source>
        <dbReference type="Proteomes" id="UP000030700"/>
    </source>
</evidence>
<dbReference type="STRING" id="1499966.U14_05347"/>
<dbReference type="AlphaFoldDB" id="A0A081BRN9"/>
<dbReference type="EMBL" id="DF820460">
    <property type="protein sequence ID" value="GAK54070.1"/>
    <property type="molecule type" value="Genomic_DNA"/>
</dbReference>
<keyword evidence="1" id="KW-0812">Transmembrane</keyword>
<evidence type="ECO:0000313" key="2">
    <source>
        <dbReference type="EMBL" id="GAK54070.1"/>
    </source>
</evidence>
<proteinExistence type="predicted"/>
<dbReference type="HOGENOM" id="CLU_1674468_0_0_0"/>
<protein>
    <submittedName>
        <fullName evidence="2">Uncharacterized protein</fullName>
    </submittedName>
</protein>
<evidence type="ECO:0000256" key="1">
    <source>
        <dbReference type="SAM" id="Phobius"/>
    </source>
</evidence>
<dbReference type="Proteomes" id="UP000030700">
    <property type="component" value="Unassembled WGS sequence"/>
</dbReference>
<keyword evidence="3" id="KW-1185">Reference proteome</keyword>
<reference evidence="2" key="1">
    <citation type="journal article" date="2015" name="PeerJ">
        <title>First genomic representation of candidate bacterial phylum KSB3 points to enhanced environmental sensing as a trigger of wastewater bulking.</title>
        <authorList>
            <person name="Sekiguchi Y."/>
            <person name="Ohashi A."/>
            <person name="Parks D.H."/>
            <person name="Yamauchi T."/>
            <person name="Tyson G.W."/>
            <person name="Hugenholtz P."/>
        </authorList>
    </citation>
    <scope>NUCLEOTIDE SEQUENCE [LARGE SCALE GENOMIC DNA]</scope>
</reference>
<keyword evidence="1" id="KW-1133">Transmembrane helix</keyword>
<organism evidence="2">
    <name type="scientific">Candidatus Moduliflexus flocculans</name>
    <dbReference type="NCBI Taxonomy" id="1499966"/>
    <lineage>
        <taxon>Bacteria</taxon>
        <taxon>Candidatus Moduliflexota</taxon>
        <taxon>Candidatus Moduliflexia</taxon>
        <taxon>Candidatus Moduliflexales</taxon>
        <taxon>Candidatus Moduliflexaceae</taxon>
    </lineage>
</organism>
<feature type="transmembrane region" description="Helical" evidence="1">
    <location>
        <begin position="12"/>
        <end position="33"/>
    </location>
</feature>
<gene>
    <name evidence="2" type="ORF">U14_05347</name>
</gene>
<name>A0A081BRN9_9BACT</name>